<dbReference type="InterPro" id="IPR009060">
    <property type="entry name" value="UBA-like_sf"/>
</dbReference>
<dbReference type="GO" id="GO:0003746">
    <property type="term" value="F:translation elongation factor activity"/>
    <property type="evidence" value="ECO:0007669"/>
    <property type="project" value="UniProtKB-UniRule"/>
</dbReference>
<evidence type="ECO:0000256" key="6">
    <source>
        <dbReference type="HAMAP-Rule" id="MF_00050"/>
    </source>
</evidence>
<evidence type="ECO:0000256" key="3">
    <source>
        <dbReference type="ARBA" id="ARBA00022490"/>
    </source>
</evidence>
<dbReference type="Pfam" id="PF00889">
    <property type="entry name" value="EF_TS"/>
    <property type="match status" value="1"/>
</dbReference>
<dbReference type="InterPro" id="IPR001816">
    <property type="entry name" value="Transl_elong_EFTs/EF1B"/>
</dbReference>
<comment type="function">
    <text evidence="6 7">Associates with the EF-Tu.GDP complex and induces the exchange of GDP to GTP. It remains bound to the aminoacyl-tRNA.EF-Tu.GTP complex up to the GTP hydrolysis stage on the ribosome.</text>
</comment>
<dbReference type="HAMAP" id="MF_00050">
    <property type="entry name" value="EF_Ts"/>
    <property type="match status" value="1"/>
</dbReference>
<dbReference type="Proteomes" id="UP000266796">
    <property type="component" value="Chromosome"/>
</dbReference>
<dbReference type="AlphaFoldDB" id="A0A3Q8ERA7"/>
<gene>
    <name evidence="6 10" type="primary">tsf</name>
    <name evidence="10" type="ORF">CKSOR_00304</name>
</gene>
<organism evidence="10 11">
    <name type="scientific">Candidatus Kinetoplastidibacterium kentomonadis</name>
    <dbReference type="NCBI Taxonomy" id="1576550"/>
    <lineage>
        <taxon>Bacteria</taxon>
        <taxon>Pseudomonadati</taxon>
        <taxon>Pseudomonadota</taxon>
        <taxon>Betaproteobacteria</taxon>
        <taxon>Candidatus Kinetoplastidibacterium</taxon>
    </lineage>
</organism>
<dbReference type="KEGG" id="kso:CKSOR_00304"/>
<dbReference type="OrthoDB" id="9808348at2"/>
<dbReference type="GO" id="GO:0005737">
    <property type="term" value="C:cytoplasm"/>
    <property type="evidence" value="ECO:0007669"/>
    <property type="project" value="UniProtKB-SubCell"/>
</dbReference>
<name>A0A3Q8ERA7_9PROT</name>
<evidence type="ECO:0000313" key="11">
    <source>
        <dbReference type="Proteomes" id="UP000266796"/>
    </source>
</evidence>
<dbReference type="SUPFAM" id="SSF54713">
    <property type="entry name" value="Elongation factor Ts (EF-Ts), dimerisation domain"/>
    <property type="match status" value="2"/>
</dbReference>
<evidence type="ECO:0000256" key="1">
    <source>
        <dbReference type="ARBA" id="ARBA00005532"/>
    </source>
</evidence>
<dbReference type="PROSITE" id="PS01127">
    <property type="entry name" value="EF_TS_2"/>
    <property type="match status" value="1"/>
</dbReference>
<comment type="similarity">
    <text evidence="1 6 7">Belongs to the EF-Ts family.</text>
</comment>
<evidence type="ECO:0000256" key="2">
    <source>
        <dbReference type="ARBA" id="ARBA00016956"/>
    </source>
</evidence>
<evidence type="ECO:0000313" key="10">
    <source>
        <dbReference type="EMBL" id="AWD32425.1"/>
    </source>
</evidence>
<dbReference type="CDD" id="cd14275">
    <property type="entry name" value="UBA_EF-Ts"/>
    <property type="match status" value="1"/>
</dbReference>
<dbReference type="InterPro" id="IPR036402">
    <property type="entry name" value="EF-Ts_dimer_sf"/>
</dbReference>
<dbReference type="SUPFAM" id="SSF46934">
    <property type="entry name" value="UBA-like"/>
    <property type="match status" value="1"/>
</dbReference>
<evidence type="ECO:0000256" key="4">
    <source>
        <dbReference type="ARBA" id="ARBA00022768"/>
    </source>
</evidence>
<dbReference type="Gene3D" id="1.10.8.10">
    <property type="entry name" value="DNA helicase RuvA subunit, C-terminal domain"/>
    <property type="match status" value="1"/>
</dbReference>
<evidence type="ECO:0000256" key="7">
    <source>
        <dbReference type="RuleBase" id="RU000642"/>
    </source>
</evidence>
<dbReference type="PANTHER" id="PTHR11741">
    <property type="entry name" value="ELONGATION FACTOR TS"/>
    <property type="match status" value="1"/>
</dbReference>
<dbReference type="InterPro" id="IPR018101">
    <property type="entry name" value="Transl_elong_Ts_CS"/>
</dbReference>
<dbReference type="Gene3D" id="1.10.286.20">
    <property type="match status" value="1"/>
</dbReference>
<keyword evidence="4 6" id="KW-0251">Elongation factor</keyword>
<keyword evidence="3 6" id="KW-0963">Cytoplasm</keyword>
<keyword evidence="11" id="KW-1185">Reference proteome</keyword>
<comment type="subcellular location">
    <subcellularLocation>
        <location evidence="6 8">Cytoplasm</location>
    </subcellularLocation>
</comment>
<reference evidence="10 11" key="1">
    <citation type="journal article" date="2018" name="Parasitology">
        <title>The reduced genome of Candidatus Kinetoplastibacterium sorsogonicusi, the endosymbiont of Kentomonas sorsogonicus (Trypanosomatidae): loss of the haem-synthesis pathway.</title>
        <authorList>
            <person name="Silva F.M."/>
            <person name="Kostygov A.Y."/>
            <person name="Spodareva V.V."/>
            <person name="Butenko A."/>
            <person name="Tossou R."/>
            <person name="Lukes J."/>
            <person name="Yurchenko V."/>
            <person name="Alves J.M.P."/>
        </authorList>
    </citation>
    <scope>NUCLEOTIDE SEQUENCE [LARGE SCALE GENOMIC DNA]</scope>
    <source>
        <strain evidence="10 11">MF-08</strain>
    </source>
</reference>
<dbReference type="RefSeq" id="WP_108673837.1">
    <property type="nucleotide sequence ID" value="NZ_CP025628.1"/>
</dbReference>
<dbReference type="NCBIfam" id="TIGR00116">
    <property type="entry name" value="tsf"/>
    <property type="match status" value="1"/>
</dbReference>
<dbReference type="EMBL" id="CP025628">
    <property type="protein sequence ID" value="AWD32425.1"/>
    <property type="molecule type" value="Genomic_DNA"/>
</dbReference>
<dbReference type="InterPro" id="IPR014039">
    <property type="entry name" value="Transl_elong_EFTs/EF1B_dimer"/>
</dbReference>
<dbReference type="FunFam" id="1.10.8.10:FF:000001">
    <property type="entry name" value="Elongation factor Ts"/>
    <property type="match status" value="1"/>
</dbReference>
<proteinExistence type="inferred from homology"/>
<feature type="domain" description="Translation elongation factor EFTs/EF1B dimerisation" evidence="9">
    <location>
        <begin position="73"/>
        <end position="271"/>
    </location>
</feature>
<evidence type="ECO:0000259" key="9">
    <source>
        <dbReference type="Pfam" id="PF00889"/>
    </source>
</evidence>
<dbReference type="Gene3D" id="3.30.479.20">
    <property type="entry name" value="Elongation factor Ts, dimerisation domain"/>
    <property type="match status" value="2"/>
</dbReference>
<protein>
    <recommendedName>
        <fullName evidence="2 6">Elongation factor Ts</fullName>
        <shortName evidence="6">EF-Ts</shortName>
    </recommendedName>
</protein>
<keyword evidence="5 6" id="KW-0648">Protein biosynthesis</keyword>
<sequence length="294" mass="33009">MIQISAVMVKQLREKTDAPMMECKKALSEANGNMIKAEEILRIKLGLKASKTASRLATEGLIGYYISNDNKVGVLVEINCETDFVTKNDEFISFTNKIAQIIAIHNPNNIDELSKMKISDNLSVNDMRLNLIAKIGENISIRRFNRMETNNQIIGYVHNSRLGALVTFDGDINVAKDIAMHIVANKPKALDIKDVNSEDVEFERTIAEKKAKDSGKPVEIIKKIIDGSINKFLKEITLLNQAFIKDENVSVKLFLQTHNTKIYNFSLYIVGDGFEKKENNFADEVALTVANIKK</sequence>
<feature type="region of interest" description="Involved in Mg(2+) ion dislocation from EF-Tu" evidence="6">
    <location>
        <begin position="82"/>
        <end position="85"/>
    </location>
</feature>
<evidence type="ECO:0000256" key="8">
    <source>
        <dbReference type="RuleBase" id="RU000643"/>
    </source>
</evidence>
<evidence type="ECO:0000256" key="5">
    <source>
        <dbReference type="ARBA" id="ARBA00022917"/>
    </source>
</evidence>
<accession>A0A3Q8ERA7</accession>
<dbReference type="PANTHER" id="PTHR11741:SF0">
    <property type="entry name" value="ELONGATION FACTOR TS, MITOCHONDRIAL"/>
    <property type="match status" value="1"/>
</dbReference>